<dbReference type="PaxDb" id="411902-CLOBOL_01320"/>
<dbReference type="Proteomes" id="UP000005396">
    <property type="component" value="Unassembled WGS sequence"/>
</dbReference>
<evidence type="ECO:0000313" key="1">
    <source>
        <dbReference type="EMBL" id="EDP18449.1"/>
    </source>
</evidence>
<reference evidence="1 2" key="2">
    <citation type="submission" date="2007-09" db="EMBL/GenBank/DDBJ databases">
        <title>Draft genome sequence of Clostridium bolteae (ATCC BAA-613).</title>
        <authorList>
            <person name="Sudarsanam P."/>
            <person name="Ley R."/>
            <person name="Guruge J."/>
            <person name="Turnbaugh P.J."/>
            <person name="Mahowald M."/>
            <person name="Liep D."/>
            <person name="Gordon J."/>
        </authorList>
    </citation>
    <scope>NUCLEOTIDE SEQUENCE [LARGE SCALE GENOMIC DNA]</scope>
    <source>
        <strain evidence="2">ATCC BAA-613 / DSM 15670 / CCUG 46953 / JCM 12243 / WAL 16351</strain>
    </source>
</reference>
<sequence>MQWGLFFCFGRQYGGMFGKSVNKRKKRRNLIIFARYFWKFA</sequence>
<evidence type="ECO:0000313" key="2">
    <source>
        <dbReference type="Proteomes" id="UP000005396"/>
    </source>
</evidence>
<reference evidence="1 2" key="1">
    <citation type="submission" date="2007-08" db="EMBL/GenBank/DDBJ databases">
        <authorList>
            <person name="Fulton L."/>
            <person name="Clifton S."/>
            <person name="Fulton B."/>
            <person name="Xu J."/>
            <person name="Minx P."/>
            <person name="Pepin K.H."/>
            <person name="Johnson M."/>
            <person name="Thiruvilangam P."/>
            <person name="Bhonagiri V."/>
            <person name="Nash W.E."/>
            <person name="Mardis E.R."/>
            <person name="Wilson R.K."/>
        </authorList>
    </citation>
    <scope>NUCLEOTIDE SEQUENCE [LARGE SCALE GENOMIC DNA]</scope>
    <source>
        <strain evidence="2">ATCC BAA-613 / DSM 15670 / CCUG 46953 / JCM 12243 / WAL 16351</strain>
    </source>
</reference>
<organism evidence="1 2">
    <name type="scientific">Enterocloster bolteae (strain ATCC BAA-613 / DSM 15670 / CCUG 46953 / JCM 12243 / WAL 16351)</name>
    <name type="common">Clostridium bolteae</name>
    <dbReference type="NCBI Taxonomy" id="411902"/>
    <lineage>
        <taxon>Bacteria</taxon>
        <taxon>Bacillati</taxon>
        <taxon>Bacillota</taxon>
        <taxon>Clostridia</taxon>
        <taxon>Lachnospirales</taxon>
        <taxon>Lachnospiraceae</taxon>
        <taxon>Enterocloster</taxon>
    </lineage>
</organism>
<proteinExistence type="predicted"/>
<accession>A8RKH6</accession>
<protein>
    <submittedName>
        <fullName evidence="1">Uncharacterized protein</fullName>
    </submittedName>
</protein>
<dbReference type="EMBL" id="ABCC02000015">
    <property type="protein sequence ID" value="EDP18449.1"/>
    <property type="molecule type" value="Genomic_DNA"/>
</dbReference>
<dbReference type="AlphaFoldDB" id="A8RKH6"/>
<comment type="caution">
    <text evidence="1">The sequence shown here is derived from an EMBL/GenBank/DDBJ whole genome shotgun (WGS) entry which is preliminary data.</text>
</comment>
<gene>
    <name evidence="1" type="ORF">CLOBOL_01320</name>
</gene>
<name>A8RKH6_ENTBW</name>
<dbReference type="HOGENOM" id="CLU_3267911_0_0_9"/>